<keyword evidence="3" id="KW-1185">Reference proteome</keyword>
<dbReference type="InterPro" id="IPR050817">
    <property type="entry name" value="DjlA_DnaK_co-chaperone"/>
</dbReference>
<dbReference type="PROSITE" id="PS50076">
    <property type="entry name" value="DNAJ_2"/>
    <property type="match status" value="1"/>
</dbReference>
<dbReference type="CDD" id="cd06257">
    <property type="entry name" value="DnaJ"/>
    <property type="match status" value="1"/>
</dbReference>
<dbReference type="SMART" id="SM00271">
    <property type="entry name" value="DnaJ"/>
    <property type="match status" value="1"/>
</dbReference>
<dbReference type="EMBL" id="NMUH01003935">
    <property type="protein sequence ID" value="MQM07693.1"/>
    <property type="molecule type" value="Genomic_DNA"/>
</dbReference>
<feature type="domain" description="J" evidence="1">
    <location>
        <begin position="2"/>
        <end position="72"/>
    </location>
</feature>
<dbReference type="PRINTS" id="PR00625">
    <property type="entry name" value="JDOMAIN"/>
</dbReference>
<dbReference type="PANTHER" id="PTHR24074">
    <property type="entry name" value="CO-CHAPERONE PROTEIN DJLA"/>
    <property type="match status" value="1"/>
</dbReference>
<dbReference type="InterPro" id="IPR001623">
    <property type="entry name" value="DnaJ_domain"/>
</dbReference>
<dbReference type="InterPro" id="IPR018253">
    <property type="entry name" value="DnaJ_domain_CS"/>
</dbReference>
<organism evidence="2 3">
    <name type="scientific">Colocasia esculenta</name>
    <name type="common">Wild taro</name>
    <name type="synonym">Arum esculentum</name>
    <dbReference type="NCBI Taxonomy" id="4460"/>
    <lineage>
        <taxon>Eukaryota</taxon>
        <taxon>Viridiplantae</taxon>
        <taxon>Streptophyta</taxon>
        <taxon>Embryophyta</taxon>
        <taxon>Tracheophyta</taxon>
        <taxon>Spermatophyta</taxon>
        <taxon>Magnoliopsida</taxon>
        <taxon>Liliopsida</taxon>
        <taxon>Araceae</taxon>
        <taxon>Aroideae</taxon>
        <taxon>Colocasieae</taxon>
        <taxon>Colocasia</taxon>
    </lineage>
</organism>
<accession>A0A843W981</accession>
<evidence type="ECO:0000313" key="3">
    <source>
        <dbReference type="Proteomes" id="UP000652761"/>
    </source>
</evidence>
<dbReference type="Pfam" id="PF00226">
    <property type="entry name" value="DnaJ"/>
    <property type="match status" value="1"/>
</dbReference>
<protein>
    <recommendedName>
        <fullName evidence="1">J domain-containing protein</fullName>
    </recommendedName>
</protein>
<evidence type="ECO:0000259" key="1">
    <source>
        <dbReference type="PROSITE" id="PS50076"/>
    </source>
</evidence>
<dbReference type="AlphaFoldDB" id="A0A843W981"/>
<name>A0A843W981_COLES</name>
<dbReference type="PROSITE" id="PS00636">
    <property type="entry name" value="DNAJ_1"/>
    <property type="match status" value="1"/>
</dbReference>
<dbReference type="SUPFAM" id="SSF46565">
    <property type="entry name" value="Chaperone J-domain"/>
    <property type="match status" value="1"/>
</dbReference>
<reference evidence="2" key="1">
    <citation type="submission" date="2017-07" db="EMBL/GenBank/DDBJ databases">
        <title>Taro Niue Genome Assembly and Annotation.</title>
        <authorList>
            <person name="Atibalentja N."/>
            <person name="Keating K."/>
            <person name="Fields C.J."/>
        </authorList>
    </citation>
    <scope>NUCLEOTIDE SEQUENCE</scope>
    <source>
        <strain evidence="2">Niue_2</strain>
        <tissue evidence="2">Leaf</tissue>
    </source>
</reference>
<dbReference type="GO" id="GO:0005783">
    <property type="term" value="C:endoplasmic reticulum"/>
    <property type="evidence" value="ECO:0007669"/>
    <property type="project" value="UniProtKB-ARBA"/>
</dbReference>
<dbReference type="InterPro" id="IPR036869">
    <property type="entry name" value="J_dom_sf"/>
</dbReference>
<dbReference type="OrthoDB" id="442087at2759"/>
<sequence>MDHYQTLGLSGNATKEEIKEAFRRCALEFHPDRHCRSTQEVRDRALLRFKQASAAYEVLSDDRNRADYDLRRVRPGGFGGRAGGGDGGSSTYRGYGYEGGGGGGGYYRPTRPAFDWELVFRYLMSRRFLLNVALARIHLRHLTITRWGQQTILQICPDFLCG</sequence>
<dbReference type="Proteomes" id="UP000652761">
    <property type="component" value="Unassembled WGS sequence"/>
</dbReference>
<evidence type="ECO:0000313" key="2">
    <source>
        <dbReference type="EMBL" id="MQM07693.1"/>
    </source>
</evidence>
<proteinExistence type="predicted"/>
<gene>
    <name evidence="2" type="ORF">Taro_040535</name>
</gene>
<dbReference type="Gene3D" id="1.10.287.110">
    <property type="entry name" value="DnaJ domain"/>
    <property type="match status" value="1"/>
</dbReference>
<comment type="caution">
    <text evidence="2">The sequence shown here is derived from an EMBL/GenBank/DDBJ whole genome shotgun (WGS) entry which is preliminary data.</text>
</comment>